<organism evidence="1 2">
    <name type="scientific">Legionella waltersii</name>
    <dbReference type="NCBI Taxonomy" id="66969"/>
    <lineage>
        <taxon>Bacteria</taxon>
        <taxon>Pseudomonadati</taxon>
        <taxon>Pseudomonadota</taxon>
        <taxon>Gammaproteobacteria</taxon>
        <taxon>Legionellales</taxon>
        <taxon>Legionellaceae</taxon>
        <taxon>Legionella</taxon>
    </lineage>
</organism>
<protein>
    <submittedName>
        <fullName evidence="1">Uncharacterized protein</fullName>
    </submittedName>
</protein>
<name>A0A0W1A113_9GAMM</name>
<evidence type="ECO:0000313" key="1">
    <source>
        <dbReference type="EMBL" id="KTD75039.1"/>
    </source>
</evidence>
<comment type="caution">
    <text evidence="1">The sequence shown here is derived from an EMBL/GenBank/DDBJ whole genome shotgun (WGS) entry which is preliminary data.</text>
</comment>
<proteinExistence type="predicted"/>
<dbReference type="Proteomes" id="UP000054729">
    <property type="component" value="Unassembled WGS sequence"/>
</dbReference>
<gene>
    <name evidence="1" type="ORF">Lwal_3080</name>
</gene>
<dbReference type="PATRIC" id="fig|66969.6.peg.3366"/>
<sequence length="523" mass="59391">MRIYFSDITFQDLPVIFTYDSMTKSAICTYTVGGNNLSINKDQLNTLMLSITGVEIIDNIAVIKDLETFRKEHPFNTIVDSTDHSVLHNSFFSKSSPSLTSKDEPFVKGEVTSSSSSNLKPTIVSLDTLLTNCPGETLVYEGGLKRNNETNLKRLNSLKVYSPETINLTAQVIKNTDYYVLREWQMQLIRQIHEEVIAPAMSTFKGGQATPKYVLVYFETCIRSIMSNSTYNLMDTAFEHNYLVEGEPIPVEENYQVRSNYAKVMLKGFMFFLSDLPAESLGLNNLELEQWLNEFKTHITVHKNKLQSLLEDLFKLTICSGLMDHDYKLLDAASFIQGENYDFSKLHTITKAIQMKHTTLAYALSKLPPNYRLQGHSVEGFPHRVYSLKQTLKYALEESLKANARKPLSETVMEECSQTIIESLCHEFISMTNGSIRSEAAKLISHTIKSSDTDLYLCDEWFKAISACLKNVFMESSSPRGQNKFLEKWGREVCSLIMGFVRTESEKLQAPDHTELNTKGITP</sequence>
<evidence type="ECO:0000313" key="2">
    <source>
        <dbReference type="Proteomes" id="UP000054729"/>
    </source>
</evidence>
<dbReference type="AlphaFoldDB" id="A0A0W1A113"/>
<reference evidence="1 2" key="1">
    <citation type="submission" date="2015-11" db="EMBL/GenBank/DDBJ databases">
        <title>Genomic analysis of 38 Legionella species identifies large and diverse effector repertoires.</title>
        <authorList>
            <person name="Burstein D."/>
            <person name="Amaro F."/>
            <person name="Zusman T."/>
            <person name="Lifshitz Z."/>
            <person name="Cohen O."/>
            <person name="Gilbert J.A."/>
            <person name="Pupko T."/>
            <person name="Shuman H.A."/>
            <person name="Segal G."/>
        </authorList>
    </citation>
    <scope>NUCLEOTIDE SEQUENCE [LARGE SCALE GENOMIC DNA]</scope>
    <source>
        <strain evidence="1 2">ATCC 51914</strain>
    </source>
</reference>
<dbReference type="RefSeq" id="WP_058481673.1">
    <property type="nucleotide sequence ID" value="NZ_LNZB01000060.1"/>
</dbReference>
<dbReference type="STRING" id="66969.Lwal_3080"/>
<dbReference type="EMBL" id="LNZB01000060">
    <property type="protein sequence ID" value="KTD75039.1"/>
    <property type="molecule type" value="Genomic_DNA"/>
</dbReference>
<accession>A0A0W1A113</accession>
<keyword evidence="2" id="KW-1185">Reference proteome</keyword>